<evidence type="ECO:0000313" key="2">
    <source>
        <dbReference type="EMBL" id="SNQ61718.1"/>
    </source>
</evidence>
<dbReference type="PANTHER" id="PTHR38011:SF2">
    <property type="entry name" value="BIFUNCTIONAL DEAMINASE-REDUCTASE DOMAIN PROTEIN"/>
    <property type="match status" value="1"/>
</dbReference>
<protein>
    <submittedName>
        <fullName evidence="2">Bifunctional deaminase-reductase domain protein</fullName>
    </submittedName>
</protein>
<reference evidence="3" key="1">
    <citation type="submission" date="2017-06" db="EMBL/GenBank/DDBJ databases">
        <authorList>
            <person name="Cremers G."/>
        </authorList>
    </citation>
    <scope>NUCLEOTIDE SEQUENCE [LARGE SCALE GENOMIC DNA]</scope>
</reference>
<dbReference type="OrthoDB" id="7348at2157"/>
<evidence type="ECO:0000313" key="3">
    <source>
        <dbReference type="Proteomes" id="UP000218615"/>
    </source>
</evidence>
<dbReference type="EMBL" id="FZMP01000194">
    <property type="protein sequence ID" value="SNQ61718.1"/>
    <property type="molecule type" value="Genomic_DNA"/>
</dbReference>
<dbReference type="GO" id="GO:0008703">
    <property type="term" value="F:5-amino-6-(5-phosphoribosylamino)uracil reductase activity"/>
    <property type="evidence" value="ECO:0007669"/>
    <property type="project" value="InterPro"/>
</dbReference>
<name>A0A284VR84_9EURY</name>
<dbReference type="Gene3D" id="3.40.430.10">
    <property type="entry name" value="Dihydrofolate Reductase, subunit A"/>
    <property type="match status" value="1"/>
</dbReference>
<dbReference type="InterPro" id="IPR024072">
    <property type="entry name" value="DHFR-like_dom_sf"/>
</dbReference>
<dbReference type="SUPFAM" id="SSF53597">
    <property type="entry name" value="Dihydrofolate reductase-like"/>
    <property type="match status" value="1"/>
</dbReference>
<dbReference type="Proteomes" id="UP000218615">
    <property type="component" value="Unassembled WGS sequence"/>
</dbReference>
<dbReference type="InterPro" id="IPR002734">
    <property type="entry name" value="RibDG_C"/>
</dbReference>
<accession>A0A284VR84</accession>
<gene>
    <name evidence="2" type="ORF">MNV_480013</name>
</gene>
<dbReference type="GO" id="GO:0009231">
    <property type="term" value="P:riboflavin biosynthetic process"/>
    <property type="evidence" value="ECO:0007669"/>
    <property type="project" value="InterPro"/>
</dbReference>
<sequence>MRKLIVSTFITLDGVMQAPGGPEEDPTGGFNYGGWTFNYWDDMMGQVMDGYMAKPFELLLGRKTYEIFAAHWPYIKDDPTADKLNSAKKYVISRTLNEVSWNNSTLLTGNVEQAIRNLKEQKGPEIQVHGSGNLIQTLLKNDLLDEFRLWIFPVTIGKGKRLFGEGTQPAHLKLIDSKISTTGVIIATYIPAGELKIGSFALDNPNVAEIERRKRLADEGKA</sequence>
<keyword evidence="3" id="KW-1185">Reference proteome</keyword>
<dbReference type="PANTHER" id="PTHR38011">
    <property type="entry name" value="DIHYDROFOLATE REDUCTASE FAMILY PROTEIN (AFU_ORTHOLOGUE AFUA_8G06820)"/>
    <property type="match status" value="1"/>
</dbReference>
<dbReference type="AlphaFoldDB" id="A0A284VR84"/>
<evidence type="ECO:0000259" key="1">
    <source>
        <dbReference type="Pfam" id="PF01872"/>
    </source>
</evidence>
<dbReference type="Pfam" id="PF01872">
    <property type="entry name" value="RibD_C"/>
    <property type="match status" value="1"/>
</dbReference>
<dbReference type="InterPro" id="IPR050765">
    <property type="entry name" value="Riboflavin_Biosynth_HTPR"/>
</dbReference>
<organism evidence="2 3">
    <name type="scientific">Candidatus Methanoperedens nitratireducens</name>
    <dbReference type="NCBI Taxonomy" id="1392998"/>
    <lineage>
        <taxon>Archaea</taxon>
        <taxon>Methanobacteriati</taxon>
        <taxon>Methanobacteriota</taxon>
        <taxon>Stenosarchaea group</taxon>
        <taxon>Methanomicrobia</taxon>
        <taxon>Methanosarcinales</taxon>
        <taxon>ANME-2 cluster</taxon>
        <taxon>Candidatus Methanoperedentaceae</taxon>
        <taxon>Candidatus Methanoperedens</taxon>
    </lineage>
</organism>
<proteinExistence type="predicted"/>
<feature type="domain" description="Bacterial bifunctional deaminase-reductase C-terminal" evidence="1">
    <location>
        <begin position="2"/>
        <end position="183"/>
    </location>
</feature>
<dbReference type="RefSeq" id="WP_096206372.1">
    <property type="nucleotide sequence ID" value="NZ_FZMP01000194.1"/>
</dbReference>